<dbReference type="AlphaFoldDB" id="A0A1C3TTD4"/>
<sequence>MPKLVGFSLDQTQCDWIFRPIRSKRDSLLLLMRSLKFAMIARYIDPPQDPRGRITFYVDKMNRIFYTSERKVFSIACPFFITESDSGLVFRDSFYPEIDSKVTSDVISVLEHDPALSHPEFHFFVDHVFPYSEYDSNFWQMLRRLMLSEDGYIRYDQDPSNENGSRHPLHHLDIFYGSHASFKLGLMNGLDEAQLRDVLDLNTDCYYATVRG</sequence>
<reference evidence="2" key="1">
    <citation type="submission" date="2016-07" db="EMBL/GenBank/DDBJ databases">
        <authorList>
            <person name="Jaenicke Sebastian"/>
        </authorList>
    </citation>
    <scope>NUCLEOTIDE SEQUENCE [LARGE SCALE GENOMIC DNA]</scope>
</reference>
<organism evidence="1 2">
    <name type="scientific">Xanthomonas translucens pv. translucens DSM 18974</name>
    <dbReference type="NCBI Taxonomy" id="1261556"/>
    <lineage>
        <taxon>Bacteria</taxon>
        <taxon>Pseudomonadati</taxon>
        <taxon>Pseudomonadota</taxon>
        <taxon>Gammaproteobacteria</taxon>
        <taxon>Lysobacterales</taxon>
        <taxon>Lysobacteraceae</taxon>
        <taxon>Xanthomonas</taxon>
        <taxon>Xanthomonas translucens group</taxon>
    </lineage>
</organism>
<dbReference type="Proteomes" id="UP000093071">
    <property type="component" value="Chromosome I"/>
</dbReference>
<name>A0A1C3TTD4_XANCT</name>
<evidence type="ECO:0000313" key="2">
    <source>
        <dbReference type="Proteomes" id="UP000093071"/>
    </source>
</evidence>
<proteinExistence type="predicted"/>
<gene>
    <name evidence="1" type="ORF">BN444_01308</name>
</gene>
<protein>
    <submittedName>
        <fullName evidence="1">Uncharacterized protein</fullName>
    </submittedName>
</protein>
<dbReference type="EMBL" id="LT604072">
    <property type="protein sequence ID" value="SCB06405.1"/>
    <property type="molecule type" value="Genomic_DNA"/>
</dbReference>
<evidence type="ECO:0000313" key="1">
    <source>
        <dbReference type="EMBL" id="SCB06405.1"/>
    </source>
</evidence>
<accession>A0A1C3TTD4</accession>